<evidence type="ECO:0000256" key="2">
    <source>
        <dbReference type="ARBA" id="ARBA00022448"/>
    </source>
</evidence>
<sequence length="1108" mass="123609">MHFLKCSKQRPKLLANQTVKAMKLTFILLTAAFLQVSANGFSQNVSLTLKDAPIEQVFREIEKQTGVGFLYTKKMLRDIPKITVNLQDVPVTDALSHCFKGLQLDYSIRNNTIIIKRKSEALIAAPSPPADIVIKGRVTDDKGRALSGASVNLKGSSRGTTTGNDGEFELHLPENKGTLVISFVGYLNDEVQLPKTEPLVIALKLQEGTTEEVILVGYSNKKRSEITSAVTVVPEQKLKDVTTNDLGAMLQGKVAGLQVVRSSGAPGATSEMRLRGISSVNASQSPLIVVDGIIGGNYDPNDVENVTVLKDAGATAMYGSQANAGVIIITTKKAKAGKFNFNVKATTGVRTPDYGRMEMMNGSEVYEYQKQFYRDYNPSASDNSYKIDLLKFTEERPKELKDQDHSWLDEIFSPALVQNYFLSMSGKSDKTDYYVGMSYFNEKGTFLKTNFQRLNLRANTTYHFTDKISMTNNINLSTSNGRSYDYMDIYYAYLNMPWDNPRDSAGNPLYVDGNSPFKWWSRDKINPLHTINNSDHPYRNFDVNYDFNLNIQITKWLAFVSTNRLSAGFGGSTNYFSPTVAGTYHGDGFLEETKSNYYGGISTNLLRFSFIKGDHNISGLAGVAVEGGKSDYMSASGRGLPLGLDVLNVVSNNIIARGANNQTSIQSFISQVNYSYLNRYFLSGSYRIDGSSAFPEDNRYASFPSISAAWMVSNENFYQDRRVVDNLKLRLSYGVTGTQDIGASRYLGLYSLTTQYNSTVAATPLQLPSPNLTWESKYQLNAGVDLSLFKRVNLTVDVYNNNTRDLLLQAPQPLSVGFEQRWENTGRIINKGIEIGLNTINIKTKDWEWTTDFNINFNSNKLEDFPNEIVKTTGAWPISQIYREGGNLYEFYMPKWLGVDPQTGAPLWEKVVKDGQGNNVGKEATSDYAAATFQEVGSALPQYQGSIGTSLRYRNLTFTINGYYMYGNKVFSNNLRFVMNDGSEPYMNQIVLPSGYNIWTKPGDIASNPSPQNSANSTQTSTRYLKDGSYFAIRYIALSYDLPQHFIKRAKLQGATVSVTADNVYTFTKFLGQDPQTTITPGEYVTPGVSDFKYPNNRQFLLNINFRF</sequence>
<comment type="subcellular location">
    <subcellularLocation>
        <location evidence="1 8">Cell outer membrane</location>
        <topology evidence="1 8">Multi-pass membrane protein</topology>
    </subcellularLocation>
</comment>
<dbReference type="GO" id="GO:0015344">
    <property type="term" value="F:siderophore uptake transmembrane transporter activity"/>
    <property type="evidence" value="ECO:0007669"/>
    <property type="project" value="TreeGrafter"/>
</dbReference>
<dbReference type="Gene3D" id="2.40.170.20">
    <property type="entry name" value="TonB-dependent receptor, beta-barrel domain"/>
    <property type="match status" value="1"/>
</dbReference>
<evidence type="ECO:0000256" key="1">
    <source>
        <dbReference type="ARBA" id="ARBA00004571"/>
    </source>
</evidence>
<dbReference type="STRING" id="1220578.FPE01S_01_01470"/>
<comment type="similarity">
    <text evidence="8">Belongs to the TonB-dependent receptor family.</text>
</comment>
<dbReference type="GO" id="GO:0044718">
    <property type="term" value="P:siderophore transmembrane transport"/>
    <property type="evidence" value="ECO:0007669"/>
    <property type="project" value="TreeGrafter"/>
</dbReference>
<dbReference type="Pfam" id="PF13715">
    <property type="entry name" value="CarbopepD_reg_2"/>
    <property type="match status" value="1"/>
</dbReference>
<evidence type="ECO:0000259" key="9">
    <source>
        <dbReference type="SMART" id="SM00965"/>
    </source>
</evidence>
<dbReference type="InterPro" id="IPR011662">
    <property type="entry name" value="Secretin/TonB_short_N"/>
</dbReference>
<keyword evidence="2 8" id="KW-0813">Transport</keyword>
<evidence type="ECO:0000256" key="6">
    <source>
        <dbReference type="ARBA" id="ARBA00023136"/>
    </source>
</evidence>
<dbReference type="InterPro" id="IPR036942">
    <property type="entry name" value="Beta-barrel_TonB_sf"/>
</dbReference>
<gene>
    <name evidence="10" type="ORF">FPE01S_01_01470</name>
</gene>
<keyword evidence="10" id="KW-0675">Receptor</keyword>
<dbReference type="Pfam" id="PF07715">
    <property type="entry name" value="Plug"/>
    <property type="match status" value="1"/>
</dbReference>
<dbReference type="InterPro" id="IPR037066">
    <property type="entry name" value="Plug_dom_sf"/>
</dbReference>
<dbReference type="InterPro" id="IPR012910">
    <property type="entry name" value="Plug_dom"/>
</dbReference>
<name>A0A0E9MVH5_9BACT</name>
<feature type="domain" description="Secretin/TonB short N-terminal" evidence="9">
    <location>
        <begin position="67"/>
        <end position="118"/>
    </location>
</feature>
<dbReference type="Gene3D" id="2.60.40.1120">
    <property type="entry name" value="Carboxypeptidase-like, regulatory domain"/>
    <property type="match status" value="1"/>
</dbReference>
<evidence type="ECO:0000256" key="7">
    <source>
        <dbReference type="ARBA" id="ARBA00023237"/>
    </source>
</evidence>
<accession>A0A0E9MVH5</accession>
<dbReference type="EMBL" id="BBWV01000001">
    <property type="protein sequence ID" value="GAO41135.1"/>
    <property type="molecule type" value="Genomic_DNA"/>
</dbReference>
<reference evidence="10 11" key="1">
    <citation type="submission" date="2015-04" db="EMBL/GenBank/DDBJ databases">
        <title>Whole genome shotgun sequence of Flavihumibacter petaseus NBRC 106054.</title>
        <authorList>
            <person name="Miyazawa S."/>
            <person name="Hosoyama A."/>
            <person name="Hashimoto M."/>
            <person name="Noguchi M."/>
            <person name="Tsuchikane K."/>
            <person name="Ohji S."/>
            <person name="Yamazoe A."/>
            <person name="Ichikawa N."/>
            <person name="Kimura A."/>
            <person name="Fujita N."/>
        </authorList>
    </citation>
    <scope>NUCLEOTIDE SEQUENCE [LARGE SCALE GENOMIC DNA]</scope>
    <source>
        <strain evidence="10 11">NBRC 106054</strain>
    </source>
</reference>
<protein>
    <submittedName>
        <fullName evidence="10">Putative TonB-dependent receptor</fullName>
    </submittedName>
</protein>
<dbReference type="InterPro" id="IPR008969">
    <property type="entry name" value="CarboxyPept-like_regulatory"/>
</dbReference>
<dbReference type="AlphaFoldDB" id="A0A0E9MVH5"/>
<keyword evidence="7 8" id="KW-0998">Cell outer membrane</keyword>
<evidence type="ECO:0000313" key="11">
    <source>
        <dbReference type="Proteomes" id="UP000033121"/>
    </source>
</evidence>
<keyword evidence="4 8" id="KW-0812">Transmembrane</keyword>
<dbReference type="NCBIfam" id="TIGR04056">
    <property type="entry name" value="OMP_RagA_SusC"/>
    <property type="match status" value="1"/>
</dbReference>
<dbReference type="SUPFAM" id="SSF56935">
    <property type="entry name" value="Porins"/>
    <property type="match status" value="1"/>
</dbReference>
<dbReference type="InterPro" id="IPR023997">
    <property type="entry name" value="TonB-dep_OMP_SusC/RagA_CS"/>
</dbReference>
<dbReference type="InterPro" id="IPR023996">
    <property type="entry name" value="TonB-dep_OMP_SusC/RagA"/>
</dbReference>
<dbReference type="PROSITE" id="PS52016">
    <property type="entry name" value="TONB_DEPENDENT_REC_3"/>
    <property type="match status" value="1"/>
</dbReference>
<dbReference type="Gene3D" id="2.170.130.10">
    <property type="entry name" value="TonB-dependent receptor, plug domain"/>
    <property type="match status" value="1"/>
</dbReference>
<proteinExistence type="inferred from homology"/>
<dbReference type="SMART" id="SM00965">
    <property type="entry name" value="STN"/>
    <property type="match status" value="1"/>
</dbReference>
<dbReference type="InterPro" id="IPR039426">
    <property type="entry name" value="TonB-dep_rcpt-like"/>
</dbReference>
<comment type="caution">
    <text evidence="10">The sequence shown here is derived from an EMBL/GenBank/DDBJ whole genome shotgun (WGS) entry which is preliminary data.</text>
</comment>
<evidence type="ECO:0000256" key="8">
    <source>
        <dbReference type="PROSITE-ProRule" id="PRU01360"/>
    </source>
</evidence>
<dbReference type="Proteomes" id="UP000033121">
    <property type="component" value="Unassembled WGS sequence"/>
</dbReference>
<organism evidence="10 11">
    <name type="scientific">Flavihumibacter petaseus NBRC 106054</name>
    <dbReference type="NCBI Taxonomy" id="1220578"/>
    <lineage>
        <taxon>Bacteria</taxon>
        <taxon>Pseudomonadati</taxon>
        <taxon>Bacteroidota</taxon>
        <taxon>Chitinophagia</taxon>
        <taxon>Chitinophagales</taxon>
        <taxon>Chitinophagaceae</taxon>
        <taxon>Flavihumibacter</taxon>
    </lineage>
</organism>
<dbReference type="SUPFAM" id="SSF49464">
    <property type="entry name" value="Carboxypeptidase regulatory domain-like"/>
    <property type="match status" value="1"/>
</dbReference>
<keyword evidence="5" id="KW-0732">Signal</keyword>
<dbReference type="Pfam" id="PF07660">
    <property type="entry name" value="STN"/>
    <property type="match status" value="1"/>
</dbReference>
<keyword evidence="3 8" id="KW-1134">Transmembrane beta strand</keyword>
<keyword evidence="11" id="KW-1185">Reference proteome</keyword>
<dbReference type="PANTHER" id="PTHR30069">
    <property type="entry name" value="TONB-DEPENDENT OUTER MEMBRANE RECEPTOR"/>
    <property type="match status" value="1"/>
</dbReference>
<evidence type="ECO:0000256" key="4">
    <source>
        <dbReference type="ARBA" id="ARBA00022692"/>
    </source>
</evidence>
<evidence type="ECO:0000256" key="5">
    <source>
        <dbReference type="ARBA" id="ARBA00022729"/>
    </source>
</evidence>
<dbReference type="PANTHER" id="PTHR30069:SF29">
    <property type="entry name" value="HEMOGLOBIN AND HEMOGLOBIN-HAPTOGLOBIN-BINDING PROTEIN 1-RELATED"/>
    <property type="match status" value="1"/>
</dbReference>
<dbReference type="NCBIfam" id="TIGR04057">
    <property type="entry name" value="SusC_RagA_signa"/>
    <property type="match status" value="1"/>
</dbReference>
<keyword evidence="6 8" id="KW-0472">Membrane</keyword>
<dbReference type="GO" id="GO:0009279">
    <property type="term" value="C:cell outer membrane"/>
    <property type="evidence" value="ECO:0007669"/>
    <property type="project" value="UniProtKB-SubCell"/>
</dbReference>
<evidence type="ECO:0000313" key="10">
    <source>
        <dbReference type="EMBL" id="GAO41135.1"/>
    </source>
</evidence>
<evidence type="ECO:0000256" key="3">
    <source>
        <dbReference type="ARBA" id="ARBA00022452"/>
    </source>
</evidence>